<sequence>MTVNGQNELYPVPEKLKTTKHLQFPEKNSIFDWVCRKENPEVWCPWISVADSDLPPAAT</sequence>
<comment type="caution">
    <text evidence="1">The sequence shown here is derived from an EMBL/GenBank/DDBJ whole genome shotgun (WGS) entry which is preliminary data.</text>
</comment>
<feature type="non-terminal residue" evidence="1">
    <location>
        <position position="59"/>
    </location>
</feature>
<dbReference type="AlphaFoldDB" id="A0ABC8V227"/>
<organism evidence="1 2">
    <name type="scientific">Ilex paraguariensis</name>
    <name type="common">yerba mate</name>
    <dbReference type="NCBI Taxonomy" id="185542"/>
    <lineage>
        <taxon>Eukaryota</taxon>
        <taxon>Viridiplantae</taxon>
        <taxon>Streptophyta</taxon>
        <taxon>Embryophyta</taxon>
        <taxon>Tracheophyta</taxon>
        <taxon>Spermatophyta</taxon>
        <taxon>Magnoliopsida</taxon>
        <taxon>eudicotyledons</taxon>
        <taxon>Gunneridae</taxon>
        <taxon>Pentapetalae</taxon>
        <taxon>asterids</taxon>
        <taxon>campanulids</taxon>
        <taxon>Aquifoliales</taxon>
        <taxon>Aquifoliaceae</taxon>
        <taxon>Ilex</taxon>
    </lineage>
</organism>
<dbReference type="EMBL" id="CAUOFW020009906">
    <property type="protein sequence ID" value="CAK9187314.1"/>
    <property type="molecule type" value="Genomic_DNA"/>
</dbReference>
<accession>A0ABC8V227</accession>
<protein>
    <submittedName>
        <fullName evidence="1">Uncharacterized protein</fullName>
    </submittedName>
</protein>
<reference evidence="1 2" key="1">
    <citation type="submission" date="2024-02" db="EMBL/GenBank/DDBJ databases">
        <authorList>
            <person name="Vignale AGUSTIN F."/>
            <person name="Sosa J E."/>
            <person name="Modenutti C."/>
        </authorList>
    </citation>
    <scope>NUCLEOTIDE SEQUENCE [LARGE SCALE GENOMIC DNA]</scope>
</reference>
<proteinExistence type="predicted"/>
<dbReference type="Proteomes" id="UP001642360">
    <property type="component" value="Unassembled WGS sequence"/>
</dbReference>
<keyword evidence="2" id="KW-1185">Reference proteome</keyword>
<name>A0ABC8V227_9AQUA</name>
<evidence type="ECO:0000313" key="2">
    <source>
        <dbReference type="Proteomes" id="UP001642360"/>
    </source>
</evidence>
<evidence type="ECO:0000313" key="1">
    <source>
        <dbReference type="EMBL" id="CAK9187314.1"/>
    </source>
</evidence>
<gene>
    <name evidence="1" type="ORF">ILEXP_LOCUS57829</name>
</gene>